<dbReference type="InterPro" id="IPR053781">
    <property type="entry name" value="F-box_AtFBL13-like"/>
</dbReference>
<dbReference type="InterPro" id="IPR036047">
    <property type="entry name" value="F-box-like_dom_sf"/>
</dbReference>
<keyword evidence="3" id="KW-1185">Reference proteome</keyword>
<feature type="domain" description="F-box" evidence="1">
    <location>
        <begin position="28"/>
        <end position="68"/>
    </location>
</feature>
<organism evidence="2 3">
    <name type="scientific">Coptis chinensis</name>
    <dbReference type="NCBI Taxonomy" id="261450"/>
    <lineage>
        <taxon>Eukaryota</taxon>
        <taxon>Viridiplantae</taxon>
        <taxon>Streptophyta</taxon>
        <taxon>Embryophyta</taxon>
        <taxon>Tracheophyta</taxon>
        <taxon>Spermatophyta</taxon>
        <taxon>Magnoliopsida</taxon>
        <taxon>Ranunculales</taxon>
        <taxon>Ranunculaceae</taxon>
        <taxon>Coptidoideae</taxon>
        <taxon>Coptis</taxon>
    </lineage>
</organism>
<reference evidence="2 3" key="1">
    <citation type="submission" date="2020-10" db="EMBL/GenBank/DDBJ databases">
        <title>The Coptis chinensis genome and diversification of protoberbering-type alkaloids.</title>
        <authorList>
            <person name="Wang B."/>
            <person name="Shu S."/>
            <person name="Song C."/>
            <person name="Liu Y."/>
        </authorList>
    </citation>
    <scope>NUCLEOTIDE SEQUENCE [LARGE SCALE GENOMIC DNA]</scope>
    <source>
        <strain evidence="2">HL-2020</strain>
        <tissue evidence="2">Leaf</tissue>
    </source>
</reference>
<dbReference type="Pfam" id="PF00646">
    <property type="entry name" value="F-box"/>
    <property type="match status" value="1"/>
</dbReference>
<protein>
    <recommendedName>
        <fullName evidence="1">F-box domain-containing protein</fullName>
    </recommendedName>
</protein>
<evidence type="ECO:0000313" key="2">
    <source>
        <dbReference type="EMBL" id="KAF9611925.1"/>
    </source>
</evidence>
<dbReference type="PANTHER" id="PTHR34223:SF51">
    <property type="entry name" value="OS06G0556300 PROTEIN"/>
    <property type="match status" value="1"/>
</dbReference>
<dbReference type="Proteomes" id="UP000631114">
    <property type="component" value="Unassembled WGS sequence"/>
</dbReference>
<dbReference type="SUPFAM" id="SSF81383">
    <property type="entry name" value="F-box domain"/>
    <property type="match status" value="1"/>
</dbReference>
<comment type="caution">
    <text evidence="2">The sequence shown here is derived from an EMBL/GenBank/DDBJ whole genome shotgun (WGS) entry which is preliminary data.</text>
</comment>
<dbReference type="PANTHER" id="PTHR34223">
    <property type="entry name" value="OS11G0201299 PROTEIN"/>
    <property type="match status" value="1"/>
</dbReference>
<name>A0A835I5D6_9MAGN</name>
<dbReference type="OrthoDB" id="582804at2759"/>
<evidence type="ECO:0000313" key="3">
    <source>
        <dbReference type="Proteomes" id="UP000631114"/>
    </source>
</evidence>
<evidence type="ECO:0000259" key="1">
    <source>
        <dbReference type="Pfam" id="PF00646"/>
    </source>
</evidence>
<sequence>MAMEGNSSSSSCSAANKKVMTKKDEERLSCLHEPLIYHILSFLDMKEVVQTSILSKRWRNIWRSVRILNFHEYAWTNDGTLDINKRKLKFFIDTVLLLRDGSDIDKFDLNFCTHCGDCGRIDRWIAYAVKRRVQVLTLASVPISSPKSICLSGGVNTLDLAAIILPGDKNRNLSLDLPIVENLIIASCDHDGLNILRISGPKLKYLRLDNAFQDFNRGTSIKINAPNLISLKCNGYTYEDYTLENLSALVTADIDTMIDCDDEDLNEDEDEETTLKKLVGMRLSGILKGITNAKSLTLSGHGFQVCFLPLLLQ</sequence>
<dbReference type="Gene3D" id="1.20.1280.50">
    <property type="match status" value="1"/>
</dbReference>
<dbReference type="EMBL" id="JADFTS010000004">
    <property type="protein sequence ID" value="KAF9611925.1"/>
    <property type="molecule type" value="Genomic_DNA"/>
</dbReference>
<accession>A0A835I5D6</accession>
<dbReference type="InterPro" id="IPR053197">
    <property type="entry name" value="F-box_SCFL_complex_component"/>
</dbReference>
<dbReference type="InterPro" id="IPR001810">
    <property type="entry name" value="F-box_dom"/>
</dbReference>
<proteinExistence type="predicted"/>
<dbReference type="CDD" id="cd22160">
    <property type="entry name" value="F-box_AtFBL13-like"/>
    <property type="match status" value="1"/>
</dbReference>
<dbReference type="AlphaFoldDB" id="A0A835I5D6"/>
<gene>
    <name evidence="2" type="ORF">IFM89_036741</name>
</gene>